<accession>A0A059A968</accession>
<reference evidence="1" key="1">
    <citation type="submission" date="2013-07" db="EMBL/GenBank/DDBJ databases">
        <title>The genome of Eucalyptus grandis.</title>
        <authorList>
            <person name="Schmutz J."/>
            <person name="Hayes R."/>
            <person name="Myburg A."/>
            <person name="Tuskan G."/>
            <person name="Grattapaglia D."/>
            <person name="Rokhsar D.S."/>
        </authorList>
    </citation>
    <scope>NUCLEOTIDE SEQUENCE</scope>
    <source>
        <tissue evidence="1">Leaf extractions</tissue>
    </source>
</reference>
<dbReference type="InParanoid" id="A0A059A968"/>
<protein>
    <submittedName>
        <fullName evidence="1">Uncharacterized protein</fullName>
    </submittedName>
</protein>
<sequence>MNIQDPGQFLLQREVSIANTVTAMYNKENALKNKDQRSCKNYCKSRLLCRLLTYKIKPLDRRCCFGC</sequence>
<proteinExistence type="predicted"/>
<name>A0A059A968_EUCGR</name>
<organism evidence="1">
    <name type="scientific">Eucalyptus grandis</name>
    <name type="common">Flooded gum</name>
    <dbReference type="NCBI Taxonomy" id="71139"/>
    <lineage>
        <taxon>Eukaryota</taxon>
        <taxon>Viridiplantae</taxon>
        <taxon>Streptophyta</taxon>
        <taxon>Embryophyta</taxon>
        <taxon>Tracheophyta</taxon>
        <taxon>Spermatophyta</taxon>
        <taxon>Magnoliopsida</taxon>
        <taxon>eudicotyledons</taxon>
        <taxon>Gunneridae</taxon>
        <taxon>Pentapetalae</taxon>
        <taxon>rosids</taxon>
        <taxon>malvids</taxon>
        <taxon>Myrtales</taxon>
        <taxon>Myrtaceae</taxon>
        <taxon>Myrtoideae</taxon>
        <taxon>Eucalypteae</taxon>
        <taxon>Eucalyptus</taxon>
    </lineage>
</organism>
<dbReference type="EMBL" id="KK198762">
    <property type="protein sequence ID" value="KCW50279.1"/>
    <property type="molecule type" value="Genomic_DNA"/>
</dbReference>
<dbReference type="AlphaFoldDB" id="A0A059A968"/>
<evidence type="ECO:0000313" key="1">
    <source>
        <dbReference type="EMBL" id="KCW50279.1"/>
    </source>
</evidence>
<gene>
    <name evidence="1" type="ORF">EUGRSUZ_J00065</name>
</gene>
<dbReference type="Gramene" id="KCW50279">
    <property type="protein sequence ID" value="KCW50279"/>
    <property type="gene ID" value="EUGRSUZ_J00065"/>
</dbReference>